<protein>
    <recommendedName>
        <fullName evidence="3">XRE family transcriptional regulator</fullName>
    </recommendedName>
</protein>
<evidence type="ECO:0008006" key="3">
    <source>
        <dbReference type="Google" id="ProtNLM"/>
    </source>
</evidence>
<dbReference type="EMBL" id="BAABHX010000002">
    <property type="protein sequence ID" value="GAA5089095.1"/>
    <property type="molecule type" value="Genomic_DNA"/>
</dbReference>
<comment type="caution">
    <text evidence="1">The sequence shown here is derived from an EMBL/GenBank/DDBJ whole genome shotgun (WGS) entry which is preliminary data.</text>
</comment>
<sequence length="139" mass="15692">MYSISKKITIGKQVSIAKNSFINNEIYPFVEIGFSCCNCGHENSVIIKPYESGFPIFQIYDEDKVLSKNELLESKLVSETNYNANYLGELTVNNLATLYFGTDCSSCHLKYIGVFSFGEKQPGLEILTVSGIWNYKEIE</sequence>
<evidence type="ECO:0000313" key="1">
    <source>
        <dbReference type="EMBL" id="GAA5089095.1"/>
    </source>
</evidence>
<reference evidence="2" key="1">
    <citation type="journal article" date="2019" name="Int. J. Syst. Evol. Microbiol.">
        <title>The Global Catalogue of Microorganisms (GCM) 10K type strain sequencing project: providing services to taxonomists for standard genome sequencing and annotation.</title>
        <authorList>
            <consortium name="The Broad Institute Genomics Platform"/>
            <consortium name="The Broad Institute Genome Sequencing Center for Infectious Disease"/>
            <person name="Wu L."/>
            <person name="Ma J."/>
        </authorList>
    </citation>
    <scope>NUCLEOTIDE SEQUENCE [LARGE SCALE GENOMIC DNA]</scope>
    <source>
        <strain evidence="2">JCM 18019</strain>
    </source>
</reference>
<evidence type="ECO:0000313" key="2">
    <source>
        <dbReference type="Proteomes" id="UP001500353"/>
    </source>
</evidence>
<gene>
    <name evidence="1" type="ORF">GCM10023210_13480</name>
</gene>
<dbReference type="RefSeq" id="WP_345201388.1">
    <property type="nucleotide sequence ID" value="NZ_BAABHX010000002.1"/>
</dbReference>
<proteinExistence type="predicted"/>
<organism evidence="1 2">
    <name type="scientific">Chryseobacterium ginsengisoli</name>
    <dbReference type="NCBI Taxonomy" id="363853"/>
    <lineage>
        <taxon>Bacteria</taxon>
        <taxon>Pseudomonadati</taxon>
        <taxon>Bacteroidota</taxon>
        <taxon>Flavobacteriia</taxon>
        <taxon>Flavobacteriales</taxon>
        <taxon>Weeksellaceae</taxon>
        <taxon>Chryseobacterium group</taxon>
        <taxon>Chryseobacterium</taxon>
    </lineage>
</organism>
<name>A0ABP9M473_9FLAO</name>
<keyword evidence="2" id="KW-1185">Reference proteome</keyword>
<accession>A0ABP9M473</accession>
<dbReference type="Proteomes" id="UP001500353">
    <property type="component" value="Unassembled WGS sequence"/>
</dbReference>